<organism evidence="8 9">
    <name type="scientific">Polluticaenibacter yanchengensis</name>
    <dbReference type="NCBI Taxonomy" id="3014562"/>
    <lineage>
        <taxon>Bacteria</taxon>
        <taxon>Pseudomonadati</taxon>
        <taxon>Bacteroidota</taxon>
        <taxon>Chitinophagia</taxon>
        <taxon>Chitinophagales</taxon>
        <taxon>Chitinophagaceae</taxon>
        <taxon>Polluticaenibacter</taxon>
    </lineage>
</organism>
<keyword evidence="9" id="KW-1185">Reference proteome</keyword>
<evidence type="ECO:0000256" key="2">
    <source>
        <dbReference type="ARBA" id="ARBA00005779"/>
    </source>
</evidence>
<keyword evidence="3" id="KW-1003">Cell membrane</keyword>
<evidence type="ECO:0000256" key="4">
    <source>
        <dbReference type="ARBA" id="ARBA00022692"/>
    </source>
</evidence>
<proteinExistence type="inferred from homology"/>
<dbReference type="EMBL" id="JAQGEF010000001">
    <property type="protein sequence ID" value="MDA3613236.1"/>
    <property type="molecule type" value="Genomic_DNA"/>
</dbReference>
<evidence type="ECO:0000256" key="7">
    <source>
        <dbReference type="SAM" id="Phobius"/>
    </source>
</evidence>
<keyword evidence="6 7" id="KW-0472">Membrane</keyword>
<feature type="transmembrane region" description="Helical" evidence="7">
    <location>
        <begin position="49"/>
        <end position="69"/>
    </location>
</feature>
<name>A0ABT4UEI7_9BACT</name>
<comment type="subcellular location">
    <subcellularLocation>
        <location evidence="1">Cell membrane</location>
        <topology evidence="1">Multi-pass membrane protein</topology>
    </subcellularLocation>
</comment>
<evidence type="ECO:0000313" key="8">
    <source>
        <dbReference type="EMBL" id="MDA3613236.1"/>
    </source>
</evidence>
<comment type="similarity">
    <text evidence="2">Belongs to the UPF0719 family.</text>
</comment>
<reference evidence="8 9" key="1">
    <citation type="submission" date="2022-12" db="EMBL/GenBank/DDBJ databases">
        <title>Chitinophagaceae gen. sp. nov., a new member of the family Chitinophagaceae, isolated from soil in a chemical factory.</title>
        <authorList>
            <person name="Ke Z."/>
        </authorList>
    </citation>
    <scope>NUCLEOTIDE SEQUENCE [LARGE SCALE GENOMIC DNA]</scope>
    <source>
        <strain evidence="8 9">LY-5</strain>
    </source>
</reference>
<feature type="transmembrane region" description="Helical" evidence="7">
    <location>
        <begin position="12"/>
        <end position="29"/>
    </location>
</feature>
<dbReference type="Pfam" id="PF03994">
    <property type="entry name" value="DUF350"/>
    <property type="match status" value="1"/>
</dbReference>
<evidence type="ECO:0000256" key="6">
    <source>
        <dbReference type="ARBA" id="ARBA00023136"/>
    </source>
</evidence>
<evidence type="ECO:0000313" key="9">
    <source>
        <dbReference type="Proteomes" id="UP001210231"/>
    </source>
</evidence>
<comment type="caution">
    <text evidence="8">The sequence shown here is derived from an EMBL/GenBank/DDBJ whole genome shotgun (WGS) entry which is preliminary data.</text>
</comment>
<dbReference type="InterPro" id="IPR007140">
    <property type="entry name" value="DUF350"/>
</dbReference>
<evidence type="ECO:0000256" key="3">
    <source>
        <dbReference type="ARBA" id="ARBA00022475"/>
    </source>
</evidence>
<protein>
    <submittedName>
        <fullName evidence="8">DUF350 domain-containing protein</fullName>
    </submittedName>
</protein>
<sequence>MIINFHQVGNSLIFAGIGIITLLAAFVIVELLTPKHNLFKEIFEKQNTAVALVMGFFLIAIAIIIAASIHG</sequence>
<dbReference type="Proteomes" id="UP001210231">
    <property type="component" value="Unassembled WGS sequence"/>
</dbReference>
<keyword evidence="5 7" id="KW-1133">Transmembrane helix</keyword>
<evidence type="ECO:0000256" key="1">
    <source>
        <dbReference type="ARBA" id="ARBA00004651"/>
    </source>
</evidence>
<keyword evidence="4 7" id="KW-0812">Transmembrane</keyword>
<dbReference type="RefSeq" id="WP_407029569.1">
    <property type="nucleotide sequence ID" value="NZ_JAQGEF010000001.1"/>
</dbReference>
<accession>A0ABT4UEI7</accession>
<evidence type="ECO:0000256" key="5">
    <source>
        <dbReference type="ARBA" id="ARBA00022989"/>
    </source>
</evidence>
<gene>
    <name evidence="8" type="ORF">O3P16_00325</name>
</gene>